<reference evidence="10" key="1">
    <citation type="submission" date="2016-04" db="UniProtKB">
        <authorList>
            <consortium name="WormBaseParasite"/>
        </authorList>
    </citation>
    <scope>IDENTIFICATION</scope>
</reference>
<keyword evidence="9" id="KW-1185">Reference proteome</keyword>
<dbReference type="Pfam" id="PF04516">
    <property type="entry name" value="CP2"/>
    <property type="match status" value="1"/>
</dbReference>
<keyword evidence="2" id="KW-0805">Transcription regulation</keyword>
<evidence type="ECO:0000259" key="7">
    <source>
        <dbReference type="PROSITE" id="PS51968"/>
    </source>
</evidence>
<dbReference type="InterPro" id="IPR040167">
    <property type="entry name" value="TF_CP2-like"/>
</dbReference>
<dbReference type="STRING" id="27835.A0A0N4Y573"/>
<evidence type="ECO:0000256" key="2">
    <source>
        <dbReference type="ARBA" id="ARBA00023015"/>
    </source>
</evidence>
<dbReference type="OMA" id="CAARTHW"/>
<evidence type="ECO:0000313" key="8">
    <source>
        <dbReference type="EMBL" id="VDL74704.1"/>
    </source>
</evidence>
<dbReference type="WBParaSite" id="NBR_0001111401-mRNA-1">
    <property type="protein sequence ID" value="NBR_0001111401-mRNA-1"/>
    <property type="gene ID" value="NBR_0001111401"/>
</dbReference>
<evidence type="ECO:0000256" key="5">
    <source>
        <dbReference type="ARBA" id="ARBA00023242"/>
    </source>
</evidence>
<evidence type="ECO:0000313" key="9">
    <source>
        <dbReference type="Proteomes" id="UP000271162"/>
    </source>
</evidence>
<dbReference type="PANTHER" id="PTHR11037:SF20">
    <property type="entry name" value="PROTEIN GRAINYHEAD"/>
    <property type="match status" value="1"/>
</dbReference>
<protein>
    <submittedName>
        <fullName evidence="10">Protein grainyhead (inferred by orthology to a D. melanogaster protein)</fullName>
    </submittedName>
</protein>
<dbReference type="Pfam" id="PF25416">
    <property type="entry name" value="GRHL1_C"/>
    <property type="match status" value="1"/>
</dbReference>
<name>A0A0N4Y573_NIPBR</name>
<accession>A0A0N4Y573</accession>
<evidence type="ECO:0000256" key="3">
    <source>
        <dbReference type="ARBA" id="ARBA00023125"/>
    </source>
</evidence>
<keyword evidence="4" id="KW-0804">Transcription</keyword>
<dbReference type="PANTHER" id="PTHR11037">
    <property type="entry name" value="TRANSCRIPTION FACTOR CP2"/>
    <property type="match status" value="1"/>
</dbReference>
<dbReference type="InterPro" id="IPR007604">
    <property type="entry name" value="CP2"/>
</dbReference>
<dbReference type="EMBL" id="UYSL01020460">
    <property type="protein sequence ID" value="VDL74704.1"/>
    <property type="molecule type" value="Genomic_DNA"/>
</dbReference>
<proteinExistence type="predicted"/>
<evidence type="ECO:0000256" key="4">
    <source>
        <dbReference type="ARBA" id="ARBA00023163"/>
    </source>
</evidence>
<sequence>MIVFREDKTYEEEIKTWQFWHSRQHSAKQRILEVDSKNSSGMIGQIEEIAHNAVQFYWNPSENGVKISIATQCLSTDFSNQKGVKGLPLHVQIDTYDGDNDKQPFHRGYCQIKVFCDKGANRKMLHENRRDEKRRIQELSGLVCDKQAYSRLELSLQHSTNQVLQGRPLQAEPPLLIGLNSPLWCAARTHWPPMHTHSFPGALSGRKKSDGEYHEPCERSEFYHMRELDKPAALFIAPDEYDSRYLDGTSIGYDGLSDMEPVAKRPRPSERIMLYVRKRDDQIYTPLHVIPPSLDGLAQAVAHKFGIDSQKISGLYKRCAKGVTVKMDDDMLRHYCNEDTFILDVEAAPEDSSCFAATLVEIMPPQYQSSSG</sequence>
<evidence type="ECO:0000256" key="1">
    <source>
        <dbReference type="ARBA" id="ARBA00004123"/>
    </source>
</evidence>
<dbReference type="GO" id="GO:0005634">
    <property type="term" value="C:nucleus"/>
    <property type="evidence" value="ECO:0007669"/>
    <property type="project" value="UniProtKB-SubCell"/>
</dbReference>
<comment type="subcellular location">
    <subcellularLocation>
        <location evidence="1 6">Nucleus</location>
    </subcellularLocation>
</comment>
<keyword evidence="5 6" id="KW-0539">Nucleus</keyword>
<dbReference type="InterPro" id="IPR057520">
    <property type="entry name" value="GRHL1/CP2_C"/>
</dbReference>
<dbReference type="PROSITE" id="PS51968">
    <property type="entry name" value="GRH_CP2_DB"/>
    <property type="match status" value="1"/>
</dbReference>
<gene>
    <name evidence="8" type="ORF">NBR_LOCUS11115</name>
</gene>
<organism evidence="10">
    <name type="scientific">Nippostrongylus brasiliensis</name>
    <name type="common">Rat hookworm</name>
    <dbReference type="NCBI Taxonomy" id="27835"/>
    <lineage>
        <taxon>Eukaryota</taxon>
        <taxon>Metazoa</taxon>
        <taxon>Ecdysozoa</taxon>
        <taxon>Nematoda</taxon>
        <taxon>Chromadorea</taxon>
        <taxon>Rhabditida</taxon>
        <taxon>Rhabditina</taxon>
        <taxon>Rhabditomorpha</taxon>
        <taxon>Strongyloidea</taxon>
        <taxon>Heligmosomidae</taxon>
        <taxon>Nippostrongylus</taxon>
    </lineage>
</organism>
<dbReference type="AlphaFoldDB" id="A0A0N4Y573"/>
<keyword evidence="3 6" id="KW-0238">DNA-binding</keyword>
<dbReference type="GO" id="GO:0000978">
    <property type="term" value="F:RNA polymerase II cis-regulatory region sequence-specific DNA binding"/>
    <property type="evidence" value="ECO:0007669"/>
    <property type="project" value="TreeGrafter"/>
</dbReference>
<dbReference type="GO" id="GO:0001228">
    <property type="term" value="F:DNA-binding transcription activator activity, RNA polymerase II-specific"/>
    <property type="evidence" value="ECO:0007669"/>
    <property type="project" value="TreeGrafter"/>
</dbReference>
<reference evidence="8 9" key="2">
    <citation type="submission" date="2018-11" db="EMBL/GenBank/DDBJ databases">
        <authorList>
            <consortium name="Pathogen Informatics"/>
        </authorList>
    </citation>
    <scope>NUCLEOTIDE SEQUENCE [LARGE SCALE GENOMIC DNA]</scope>
</reference>
<feature type="domain" description="Grh/CP2 DB" evidence="7">
    <location>
        <begin position="1"/>
        <end position="236"/>
    </location>
</feature>
<evidence type="ECO:0000313" key="10">
    <source>
        <dbReference type="WBParaSite" id="NBR_0001111401-mRNA-1"/>
    </source>
</evidence>
<evidence type="ECO:0000256" key="6">
    <source>
        <dbReference type="PROSITE-ProRule" id="PRU01313"/>
    </source>
</evidence>
<dbReference type="Proteomes" id="UP000271162">
    <property type="component" value="Unassembled WGS sequence"/>
</dbReference>